<proteinExistence type="predicted"/>
<dbReference type="GO" id="GO:0006508">
    <property type="term" value="P:proteolysis"/>
    <property type="evidence" value="ECO:0007669"/>
    <property type="project" value="InterPro"/>
</dbReference>
<dbReference type="PROSITE" id="PS51257">
    <property type="entry name" value="PROKAR_LIPOPROTEIN"/>
    <property type="match status" value="1"/>
</dbReference>
<keyword evidence="1" id="KW-0732">Signal</keyword>
<dbReference type="AlphaFoldDB" id="A0A3L9ZXE6"/>
<evidence type="ECO:0000259" key="2">
    <source>
        <dbReference type="SMART" id="SM00245"/>
    </source>
</evidence>
<accession>A0A3L9ZXE6</accession>
<comment type="caution">
    <text evidence="3">The sequence shown here is derived from an EMBL/GenBank/DDBJ whole genome shotgun (WGS) entry which is preliminary data.</text>
</comment>
<dbReference type="InterPro" id="IPR005151">
    <property type="entry name" value="Tail-specific_protease"/>
</dbReference>
<feature type="domain" description="Tail specific protease" evidence="2">
    <location>
        <begin position="313"/>
        <end position="539"/>
    </location>
</feature>
<feature type="signal peptide" evidence="1">
    <location>
        <begin position="1"/>
        <end position="23"/>
    </location>
</feature>
<dbReference type="GO" id="GO:0008236">
    <property type="term" value="F:serine-type peptidase activity"/>
    <property type="evidence" value="ECO:0007669"/>
    <property type="project" value="InterPro"/>
</dbReference>
<evidence type="ECO:0000313" key="4">
    <source>
        <dbReference type="Proteomes" id="UP000267246"/>
    </source>
</evidence>
<sequence length="555" mass="64190">MKKIGLFLTLMAVPLPLVVQSCAWHLNDNNKIVKIEDIPFNNFNNQYNVKPGKIRNYYIKENAVPYISLRDTIHTLNGFLQAEKHMKFMNPFANQWHAIDPSSVMNRMTVDWKDNKIYVDSSNFFYFAFPSQTINYMKHLRTIDSWSNLDKSRKIVFDLNKYGFDILNYKNNILIPYPIFNSLFCSPNYYSLYFNGDNYSGVYFGLSDQDADINDFRNNFFATQLQSAQMRQDSINHLAFSYDFYYGLRDEKLNSNSFNEWLKLSENDELEDNLLSQEPAKYSKGYFDFIYNKLNDRHSWIQMRSFFDGKDAKISEFNSIIQNSPVRKEAKTSRDILSAGRTSTEYLTFYKDMARITFDGFENATNHELETSTTPWLIDTYELLKKAMEEIQEKGSSVKNIVIDLSQNGGGYVSAMIKALGFLTNDNIAIREFEKLGNVSAWTKYKLNRSKSLTYDPSDYNWTILTSNLTFSAANEFVSVFNDMELGLIVGKKSGGGACSIVPVILPDGTTISFSSNNQGVNKNWEIIENGIDVHKEIPLEDFYDDEKLWQAINF</sequence>
<dbReference type="SMART" id="SM00245">
    <property type="entry name" value="TSPc"/>
    <property type="match status" value="1"/>
</dbReference>
<dbReference type="GO" id="GO:0004175">
    <property type="term" value="F:endopeptidase activity"/>
    <property type="evidence" value="ECO:0007669"/>
    <property type="project" value="TreeGrafter"/>
</dbReference>
<dbReference type="OrthoDB" id="2040956at2"/>
<dbReference type="Pfam" id="PF03572">
    <property type="entry name" value="Peptidase_S41"/>
    <property type="match status" value="1"/>
</dbReference>
<keyword evidence="4" id="KW-1185">Reference proteome</keyword>
<dbReference type="GO" id="GO:0007165">
    <property type="term" value="P:signal transduction"/>
    <property type="evidence" value="ECO:0007669"/>
    <property type="project" value="TreeGrafter"/>
</dbReference>
<dbReference type="GO" id="GO:0030288">
    <property type="term" value="C:outer membrane-bounded periplasmic space"/>
    <property type="evidence" value="ECO:0007669"/>
    <property type="project" value="TreeGrafter"/>
</dbReference>
<gene>
    <name evidence="3" type="ORF">JN00_0401</name>
</gene>
<protein>
    <submittedName>
        <fullName evidence="3">Peptidase S41-like protein</fullName>
    </submittedName>
</protein>
<dbReference type="PANTHER" id="PTHR32060">
    <property type="entry name" value="TAIL-SPECIFIC PROTEASE"/>
    <property type="match status" value="1"/>
</dbReference>
<organism evidence="3 4">
    <name type="scientific">Metamycoplasma subdolum</name>
    <dbReference type="NCBI Taxonomy" id="92407"/>
    <lineage>
        <taxon>Bacteria</taxon>
        <taxon>Bacillati</taxon>
        <taxon>Mycoplasmatota</taxon>
        <taxon>Mycoplasmoidales</taxon>
        <taxon>Metamycoplasmataceae</taxon>
        <taxon>Metamycoplasma</taxon>
    </lineage>
</organism>
<feature type="chain" id="PRO_5018259482" evidence="1">
    <location>
        <begin position="24"/>
        <end position="555"/>
    </location>
</feature>
<evidence type="ECO:0000256" key="1">
    <source>
        <dbReference type="SAM" id="SignalP"/>
    </source>
</evidence>
<dbReference type="EMBL" id="REFI01000008">
    <property type="protein sequence ID" value="RMA77551.1"/>
    <property type="molecule type" value="Genomic_DNA"/>
</dbReference>
<dbReference type="RefSeq" id="WP_121940866.1">
    <property type="nucleotide sequence ID" value="NZ_CP137846.1"/>
</dbReference>
<reference evidence="3 4" key="1">
    <citation type="submission" date="2018-10" db="EMBL/GenBank/DDBJ databases">
        <title>Genomic Encyclopedia of Archaeal and Bacterial Type Strains, Phase II (KMG-II): from individual species to whole genera.</title>
        <authorList>
            <person name="Goeker M."/>
        </authorList>
    </citation>
    <scope>NUCLEOTIDE SEQUENCE [LARGE SCALE GENOMIC DNA]</scope>
    <source>
        <strain evidence="3 4">ATCC 29870</strain>
    </source>
</reference>
<name>A0A3L9ZXE6_9BACT</name>
<evidence type="ECO:0000313" key="3">
    <source>
        <dbReference type="EMBL" id="RMA77551.1"/>
    </source>
</evidence>
<dbReference type="InterPro" id="IPR029045">
    <property type="entry name" value="ClpP/crotonase-like_dom_sf"/>
</dbReference>
<dbReference type="SUPFAM" id="SSF52096">
    <property type="entry name" value="ClpP/crotonase"/>
    <property type="match status" value="1"/>
</dbReference>
<dbReference type="Gene3D" id="3.90.226.10">
    <property type="entry name" value="2-enoyl-CoA Hydratase, Chain A, domain 1"/>
    <property type="match status" value="1"/>
</dbReference>
<dbReference type="Proteomes" id="UP000267246">
    <property type="component" value="Unassembled WGS sequence"/>
</dbReference>
<dbReference type="PANTHER" id="PTHR32060:SF30">
    <property type="entry name" value="CARBOXY-TERMINAL PROCESSING PROTEASE CTPA"/>
    <property type="match status" value="1"/>
</dbReference>